<dbReference type="AlphaFoldDB" id="A0A347UE85"/>
<dbReference type="RefSeq" id="WP_118941821.1">
    <property type="nucleotide sequence ID" value="NZ_CP032125.1"/>
</dbReference>
<dbReference type="Proteomes" id="UP000261704">
    <property type="component" value="Chromosome"/>
</dbReference>
<evidence type="ECO:0000313" key="1">
    <source>
        <dbReference type="EMBL" id="AXX97163.1"/>
    </source>
</evidence>
<dbReference type="InterPro" id="IPR041916">
    <property type="entry name" value="Anti_sigma_zinc_sf"/>
</dbReference>
<proteinExistence type="predicted"/>
<organism evidence="1 2">
    <name type="scientific">Profundibacter amoris</name>
    <dbReference type="NCBI Taxonomy" id="2171755"/>
    <lineage>
        <taxon>Bacteria</taxon>
        <taxon>Pseudomonadati</taxon>
        <taxon>Pseudomonadota</taxon>
        <taxon>Alphaproteobacteria</taxon>
        <taxon>Rhodobacterales</taxon>
        <taxon>Paracoccaceae</taxon>
        <taxon>Profundibacter</taxon>
    </lineage>
</organism>
<gene>
    <name evidence="1" type="ORF">BAR1_03980</name>
</gene>
<dbReference type="Gene3D" id="1.10.10.1320">
    <property type="entry name" value="Anti-sigma factor, zinc-finger domain"/>
    <property type="match status" value="1"/>
</dbReference>
<sequence length="250" mass="27246">MTRPNVTTEMLHAFVDGQLDDADMALVEAYLAENPDRAEEVADWAAQNDAIRALFPAPDMPIELPEIAPVANTNRAPWRAIAASVAIMAVGIALGWAGRGAAPQNTEIQVAGLVSEAIAAHAVFTADPNRPVEIRADDEDLLIRWLSNRVGEKLSAPDLSANGFELVGGRLLSATEGPAAQFMYENADGTRITLFAVRSDNSRMAEFEFKNDGDTNSFYWQDENLRFALVGDLPRDQLNNIAVRVYQAFS</sequence>
<dbReference type="KEGG" id="pamo:BAR1_03980"/>
<accession>A0A347UE85</accession>
<name>A0A347UE85_9RHOB</name>
<reference evidence="1 2" key="1">
    <citation type="submission" date="2018-09" db="EMBL/GenBank/DDBJ databases">
        <title>Profundibacter amoris BAR1 gen. nov., sp. nov., a new member of the Roseobacter clade isolated at Lokis Castle Vent Field on the Arctic Mid-Oceanic Ridge.</title>
        <authorList>
            <person name="Le Moine Bauer S."/>
            <person name="Sjoeberg A.G."/>
            <person name="L'Haridon S."/>
            <person name="Stokke R."/>
            <person name="Roalkvam I."/>
            <person name="Steen I.H."/>
            <person name="Dahle H."/>
        </authorList>
    </citation>
    <scope>NUCLEOTIDE SEQUENCE [LARGE SCALE GENOMIC DNA]</scope>
    <source>
        <strain evidence="1 2">BAR1</strain>
    </source>
</reference>
<dbReference type="OrthoDB" id="7187254at2"/>
<protein>
    <submittedName>
        <fullName evidence="1">Anti-sigma factor</fullName>
    </submittedName>
</protein>
<keyword evidence="2" id="KW-1185">Reference proteome</keyword>
<dbReference type="EMBL" id="CP032125">
    <property type="protein sequence ID" value="AXX97163.1"/>
    <property type="molecule type" value="Genomic_DNA"/>
</dbReference>
<evidence type="ECO:0000313" key="2">
    <source>
        <dbReference type="Proteomes" id="UP000261704"/>
    </source>
</evidence>